<evidence type="ECO:0000313" key="2">
    <source>
        <dbReference type="EMBL" id="UYH51451.1"/>
    </source>
</evidence>
<dbReference type="Proteomes" id="UP001163831">
    <property type="component" value="Chromosome"/>
</dbReference>
<gene>
    <name evidence="2" type="ORF">N5W20_00780</name>
</gene>
<keyword evidence="1" id="KW-0732">Signal</keyword>
<reference evidence="2" key="1">
    <citation type="submission" date="2022-10" db="EMBL/GenBank/DDBJ databases">
        <title>Candidatus Kirkpatrella diaphorinas gen. nov., sp. nov., an uncultured endosymbiont identified in a population of Diaphorina citri from Hawaii.</title>
        <authorList>
            <person name="Henry E.M."/>
            <person name="Carlson C.R."/>
            <person name="Kuo Y.-W."/>
        </authorList>
    </citation>
    <scope>NUCLEOTIDE SEQUENCE</scope>
    <source>
        <strain evidence="2">CADCRV1</strain>
    </source>
</reference>
<feature type="signal peptide" evidence="1">
    <location>
        <begin position="1"/>
        <end position="24"/>
    </location>
</feature>
<proteinExistence type="predicted"/>
<organism evidence="2 3">
    <name type="scientific">Candidatus Kirkpatrickella diaphorinae</name>
    <dbReference type="NCBI Taxonomy" id="2984322"/>
    <lineage>
        <taxon>Bacteria</taxon>
        <taxon>Pseudomonadati</taxon>
        <taxon>Pseudomonadota</taxon>
        <taxon>Alphaproteobacteria</taxon>
        <taxon>Acetobacterales</taxon>
        <taxon>Acetobacteraceae</taxon>
        <taxon>Candidatus Kirkpatrickella</taxon>
    </lineage>
</organism>
<keyword evidence="3" id="KW-1185">Reference proteome</keyword>
<name>A0ABY6GLB6_9PROT</name>
<sequence>MRFFRTFCICLTTLFAAMPGAAVTQTTDGLGRTTSARGGIFSKDLPGGQTYDGAGRLYNHRTANDLVTGPRNELRLHLDAMGRISDARGRLLAHVSNGRFTSAEGGFLGRQNPEGRVYDARGTFLGVAPPRDEVAAYRLINHAP</sequence>
<evidence type="ECO:0000313" key="3">
    <source>
        <dbReference type="Proteomes" id="UP001163831"/>
    </source>
</evidence>
<evidence type="ECO:0000256" key="1">
    <source>
        <dbReference type="SAM" id="SignalP"/>
    </source>
</evidence>
<dbReference type="EMBL" id="CP107052">
    <property type="protein sequence ID" value="UYH51451.1"/>
    <property type="molecule type" value="Genomic_DNA"/>
</dbReference>
<feature type="chain" id="PRO_5045661697" evidence="1">
    <location>
        <begin position="25"/>
        <end position="144"/>
    </location>
</feature>
<accession>A0ABY6GLB6</accession>
<protein>
    <submittedName>
        <fullName evidence="2">Uncharacterized protein</fullName>
    </submittedName>
</protein>
<dbReference type="RefSeq" id="WP_319807045.1">
    <property type="nucleotide sequence ID" value="NZ_CP107052.1"/>
</dbReference>